<dbReference type="Proteomes" id="UP000230161">
    <property type="component" value="Unassembled WGS sequence"/>
</dbReference>
<comment type="caution">
    <text evidence="2">The sequence shown here is derived from an EMBL/GenBank/DDBJ whole genome shotgun (WGS) entry which is preliminary data.</text>
</comment>
<gene>
    <name evidence="2" type="ORF">CLV54_0493</name>
</gene>
<feature type="region of interest" description="Disordered" evidence="1">
    <location>
        <begin position="201"/>
        <end position="259"/>
    </location>
</feature>
<accession>A0A2M9C4J9</accession>
<proteinExistence type="predicted"/>
<reference evidence="2 3" key="1">
    <citation type="submission" date="2017-11" db="EMBL/GenBank/DDBJ databases">
        <title>Genomic Encyclopedia of Archaeal and Bacterial Type Strains, Phase II (KMG-II): From Individual Species to Whole Genera.</title>
        <authorList>
            <person name="Goeker M."/>
        </authorList>
    </citation>
    <scope>NUCLEOTIDE SEQUENCE [LARGE SCALE GENOMIC DNA]</scope>
    <source>
        <strain evidence="2 3">DSM 25625</strain>
    </source>
</reference>
<keyword evidence="3" id="KW-1185">Reference proteome</keyword>
<feature type="compositionally biased region" description="Basic and acidic residues" evidence="1">
    <location>
        <begin position="203"/>
        <end position="217"/>
    </location>
</feature>
<evidence type="ECO:0000313" key="3">
    <source>
        <dbReference type="Proteomes" id="UP000230161"/>
    </source>
</evidence>
<protein>
    <recommendedName>
        <fullName evidence="4">ABC transporter ATP-binding protein</fullName>
    </recommendedName>
</protein>
<dbReference type="EMBL" id="PGFB01000001">
    <property type="protein sequence ID" value="PJJ65460.1"/>
    <property type="molecule type" value="Genomic_DNA"/>
</dbReference>
<feature type="compositionally biased region" description="Pro residues" evidence="1">
    <location>
        <begin position="227"/>
        <end position="247"/>
    </location>
</feature>
<evidence type="ECO:0008006" key="4">
    <source>
        <dbReference type="Google" id="ProtNLM"/>
    </source>
</evidence>
<evidence type="ECO:0000313" key="2">
    <source>
        <dbReference type="EMBL" id="PJJ65460.1"/>
    </source>
</evidence>
<name>A0A2M9C4J9_9MICO</name>
<sequence length="259" mass="26852">MKITVNGAAKGPKSAALPLTTLSYGSGTATLVRAETERRPTVLGLVASGRMRPDTGTVLVDGEHDPGLIRRAIALVDAPEVSEPAGDVTVAGVVAEELMFAGKPSHPLAVSRKLAELGYARFARTSIGDVEPAVRIRLLTELAVLRPGVEGLVITAPDRHGGDPMAWWTIANDLAARGFAVLVVAGEASAAAIGASAMIERMQQTDEQSRPREHAEPAEPADQPEPTGQPDPAGQPEPADQPAPADQPDPAESTGAHEA</sequence>
<evidence type="ECO:0000256" key="1">
    <source>
        <dbReference type="SAM" id="MobiDB-lite"/>
    </source>
</evidence>
<dbReference type="RefSeq" id="WP_211294414.1">
    <property type="nucleotide sequence ID" value="NZ_PGFB01000001.1"/>
</dbReference>
<organism evidence="2 3">
    <name type="scientific">Compostimonas suwonensis</name>
    <dbReference type="NCBI Taxonomy" id="1048394"/>
    <lineage>
        <taxon>Bacteria</taxon>
        <taxon>Bacillati</taxon>
        <taxon>Actinomycetota</taxon>
        <taxon>Actinomycetes</taxon>
        <taxon>Micrococcales</taxon>
        <taxon>Microbacteriaceae</taxon>
        <taxon>Compostimonas</taxon>
    </lineage>
</organism>
<dbReference type="AlphaFoldDB" id="A0A2M9C4J9"/>